<dbReference type="AlphaFoldDB" id="A0A5Q3QJ88"/>
<dbReference type="RefSeq" id="WP_154077485.1">
    <property type="nucleotide sequence ID" value="NZ_CP045929.1"/>
</dbReference>
<dbReference type="EMBL" id="CP045929">
    <property type="protein sequence ID" value="QGK70907.1"/>
    <property type="molecule type" value="Genomic_DNA"/>
</dbReference>
<keyword evidence="1" id="KW-1133">Transmembrane helix</keyword>
<evidence type="ECO:0000313" key="4">
    <source>
        <dbReference type="Proteomes" id="UP000371041"/>
    </source>
</evidence>
<accession>A0A5Q3QJ88</accession>
<evidence type="ECO:0000256" key="1">
    <source>
        <dbReference type="SAM" id="Phobius"/>
    </source>
</evidence>
<keyword evidence="1" id="KW-0472">Membrane</keyword>
<keyword evidence="1" id="KW-0812">Transmembrane</keyword>
<feature type="transmembrane region" description="Helical" evidence="1">
    <location>
        <begin position="33"/>
        <end position="50"/>
    </location>
</feature>
<evidence type="ECO:0000313" key="3">
    <source>
        <dbReference type="EMBL" id="QGK70907.1"/>
    </source>
</evidence>
<dbReference type="KEGG" id="sace:GIY23_16530"/>
<organism evidence="3 4">
    <name type="scientific">Allosaccharopolyspora coralli</name>
    <dbReference type="NCBI Taxonomy" id="2665642"/>
    <lineage>
        <taxon>Bacteria</taxon>
        <taxon>Bacillati</taxon>
        <taxon>Actinomycetota</taxon>
        <taxon>Actinomycetes</taxon>
        <taxon>Pseudonocardiales</taxon>
        <taxon>Pseudonocardiaceae</taxon>
        <taxon>Allosaccharopolyspora</taxon>
    </lineage>
</organism>
<evidence type="ECO:0000259" key="2">
    <source>
        <dbReference type="Pfam" id="PF01882"/>
    </source>
</evidence>
<feature type="domain" description="DUF58" evidence="2">
    <location>
        <begin position="198"/>
        <end position="321"/>
    </location>
</feature>
<proteinExistence type="predicted"/>
<dbReference type="InterPro" id="IPR002881">
    <property type="entry name" value="DUF58"/>
</dbReference>
<dbReference type="PANTHER" id="PTHR34351">
    <property type="entry name" value="SLR1927 PROTEIN-RELATED"/>
    <property type="match status" value="1"/>
</dbReference>
<protein>
    <submittedName>
        <fullName evidence="3">DUF58 domain-containing protein</fullName>
    </submittedName>
</protein>
<gene>
    <name evidence="3" type="ORF">GIY23_16530</name>
</gene>
<dbReference type="Proteomes" id="UP000371041">
    <property type="component" value="Chromosome"/>
</dbReference>
<name>A0A5Q3QJ88_9PSEU</name>
<dbReference type="Pfam" id="PF01882">
    <property type="entry name" value="DUF58"/>
    <property type="match status" value="1"/>
</dbReference>
<reference evidence="4" key="1">
    <citation type="submission" date="2019-11" db="EMBL/GenBank/DDBJ databases">
        <title>The complete genome sequence of Saccharopolyspora sp. E2A.</title>
        <authorList>
            <person name="Zhang G."/>
        </authorList>
    </citation>
    <scope>NUCLEOTIDE SEQUENCE [LARGE SCALE GENOMIC DNA]</scope>
    <source>
        <strain evidence="4">E2A</strain>
    </source>
</reference>
<sequence length="413" mass="43772">MLGGLTTRGRCLLAAGFAAGVCALVLDERDLLRVAVFVVALPLVSAWLAGRTRHGLAAQRDVAPARIPVDSEASVRVRVTGYGRLPLGGMLLEDEVPPALGDRPRFVLDRFPGRQGVDLEYTIRPALRGMHRIGPLWTRIGDPFGMSEFSQELGGRTRVVAVPHVVPLGDLPPGSGLGLGEDGSTRLRAGHGDDDVMVREYRHGDDMRRVHWKSTAHRDELMVRVEERPWHGGVTVLVDRRAAAHRGSGRSSSLEWAISATASICSHLHKHGQQVRLVTADGAVLAGGGGDSDGGHDENKVLDALAALQPATQRDLACDLDPGHGRELIAVLGAVSAGGVHELTRSRPPGVRSQALLLDVGQWSDGGEDNDTAATAHRLRAAGWTVAVVEGRTGSMAAAWAELCRAGRATGVG</sequence>
<keyword evidence="4" id="KW-1185">Reference proteome</keyword>
<dbReference type="PANTHER" id="PTHR34351:SF1">
    <property type="entry name" value="SLR1927 PROTEIN"/>
    <property type="match status" value="1"/>
</dbReference>